<evidence type="ECO:0000256" key="3">
    <source>
        <dbReference type="ARBA" id="ARBA00022692"/>
    </source>
</evidence>
<evidence type="ECO:0000256" key="8">
    <source>
        <dbReference type="SAM" id="Phobius"/>
    </source>
</evidence>
<evidence type="ECO:0008006" key="11">
    <source>
        <dbReference type="Google" id="ProtNLM"/>
    </source>
</evidence>
<dbReference type="PANTHER" id="PTHR15238">
    <property type="entry name" value="54S RIBOSOMAL PROTEIN L39, MITOCHONDRIAL"/>
    <property type="match status" value="1"/>
</dbReference>
<evidence type="ECO:0000256" key="6">
    <source>
        <dbReference type="ARBA" id="ARBA00023136"/>
    </source>
</evidence>
<dbReference type="EMBL" id="JANBOH010000037">
    <property type="protein sequence ID" value="KAJ1647171.1"/>
    <property type="molecule type" value="Genomic_DNA"/>
</dbReference>
<evidence type="ECO:0000313" key="9">
    <source>
        <dbReference type="EMBL" id="KAJ1647171.1"/>
    </source>
</evidence>
<dbReference type="InterPro" id="IPR006603">
    <property type="entry name" value="PQ-loop_rpt"/>
</dbReference>
<feature type="transmembrane region" description="Helical" evidence="8">
    <location>
        <begin position="12"/>
        <end position="32"/>
    </location>
</feature>
<comment type="subcellular location">
    <subcellularLocation>
        <location evidence="1">Membrane</location>
        <topology evidence="1">Multi-pass membrane protein</topology>
    </subcellularLocation>
</comment>
<evidence type="ECO:0000256" key="1">
    <source>
        <dbReference type="ARBA" id="ARBA00004141"/>
    </source>
</evidence>
<dbReference type="Pfam" id="PF00471">
    <property type="entry name" value="Ribosomal_L33"/>
    <property type="match status" value="1"/>
</dbReference>
<keyword evidence="10" id="KW-1185">Reference proteome</keyword>
<keyword evidence="5 8" id="KW-1133">Transmembrane helix</keyword>
<dbReference type="NCBIfam" id="TIGR01023">
    <property type="entry name" value="rpmG_bact"/>
    <property type="match status" value="1"/>
</dbReference>
<comment type="caution">
    <text evidence="9">The sequence shown here is derived from an EMBL/GenBank/DDBJ whole genome shotgun (WGS) entry which is preliminary data.</text>
</comment>
<name>A0A9W7XPP0_9FUNG</name>
<dbReference type="Proteomes" id="UP001145021">
    <property type="component" value="Unassembled WGS sequence"/>
</dbReference>
<sequence length="135" mass="15595">MHFFDQCVCSYWEVLSAILGAMSVALWMLALLPQVYVNWKRKSTDGLSTPLLMFWLSGDFMNLAGVFILDQQLFQLFLVAKKPKSRNILVRLISTAGTGFTYVKQRPRTAAYRLSMMKFDPRANKHVLFTEHKIK</sequence>
<evidence type="ECO:0000256" key="4">
    <source>
        <dbReference type="ARBA" id="ARBA00022980"/>
    </source>
</evidence>
<dbReference type="PANTHER" id="PTHR15238:SF1">
    <property type="entry name" value="LARGE RIBOSOMAL SUBUNIT PROTEIN BL33M"/>
    <property type="match status" value="1"/>
</dbReference>
<evidence type="ECO:0000256" key="5">
    <source>
        <dbReference type="ARBA" id="ARBA00022989"/>
    </source>
</evidence>
<dbReference type="InterPro" id="IPR001705">
    <property type="entry name" value="Ribosomal_bL33"/>
</dbReference>
<dbReference type="Gene3D" id="2.20.28.120">
    <property type="entry name" value="Ribosomal protein L33"/>
    <property type="match status" value="1"/>
</dbReference>
<reference evidence="9" key="1">
    <citation type="submission" date="2022-07" db="EMBL/GenBank/DDBJ databases">
        <title>Phylogenomic reconstructions and comparative analyses of Kickxellomycotina fungi.</title>
        <authorList>
            <person name="Reynolds N.K."/>
            <person name="Stajich J.E."/>
            <person name="Barry K."/>
            <person name="Grigoriev I.V."/>
            <person name="Crous P."/>
            <person name="Smith M.E."/>
        </authorList>
    </citation>
    <scope>NUCLEOTIDE SEQUENCE</scope>
    <source>
        <strain evidence="9">NBRC 105413</strain>
    </source>
</reference>
<comment type="similarity">
    <text evidence="2">Belongs to the bacterial ribosomal protein bL33 family.</text>
</comment>
<dbReference type="InterPro" id="IPR038584">
    <property type="entry name" value="Ribosomal_bL33_sf"/>
</dbReference>
<dbReference type="GO" id="GO:0003735">
    <property type="term" value="F:structural constituent of ribosome"/>
    <property type="evidence" value="ECO:0007669"/>
    <property type="project" value="InterPro"/>
</dbReference>
<dbReference type="SUPFAM" id="SSF57829">
    <property type="entry name" value="Zn-binding ribosomal proteins"/>
    <property type="match status" value="1"/>
</dbReference>
<keyword evidence="7" id="KW-0687">Ribonucleoprotein</keyword>
<feature type="transmembrane region" description="Helical" evidence="8">
    <location>
        <begin position="52"/>
        <end position="79"/>
    </location>
</feature>
<dbReference type="GO" id="GO:0016020">
    <property type="term" value="C:membrane"/>
    <property type="evidence" value="ECO:0007669"/>
    <property type="project" value="UniProtKB-SubCell"/>
</dbReference>
<proteinExistence type="inferred from homology"/>
<dbReference type="SMART" id="SM00679">
    <property type="entry name" value="CTNS"/>
    <property type="match status" value="1"/>
</dbReference>
<protein>
    <recommendedName>
        <fullName evidence="11">Ribosomal protein L33</fullName>
    </recommendedName>
</protein>
<gene>
    <name evidence="9" type="ORF">LPJ64_001431</name>
</gene>
<dbReference type="AlphaFoldDB" id="A0A9W7XPP0"/>
<dbReference type="GO" id="GO:0015934">
    <property type="term" value="C:large ribosomal subunit"/>
    <property type="evidence" value="ECO:0007669"/>
    <property type="project" value="TreeGrafter"/>
</dbReference>
<keyword evidence="4" id="KW-0689">Ribosomal protein</keyword>
<keyword evidence="6 8" id="KW-0472">Membrane</keyword>
<dbReference type="GO" id="GO:0006412">
    <property type="term" value="P:translation"/>
    <property type="evidence" value="ECO:0007669"/>
    <property type="project" value="InterPro"/>
</dbReference>
<evidence type="ECO:0000256" key="7">
    <source>
        <dbReference type="ARBA" id="ARBA00023274"/>
    </source>
</evidence>
<dbReference type="Gene3D" id="1.20.1280.290">
    <property type="match status" value="1"/>
</dbReference>
<dbReference type="GO" id="GO:0005737">
    <property type="term" value="C:cytoplasm"/>
    <property type="evidence" value="ECO:0007669"/>
    <property type="project" value="UniProtKB-ARBA"/>
</dbReference>
<dbReference type="Pfam" id="PF04193">
    <property type="entry name" value="PQ-loop"/>
    <property type="match status" value="1"/>
</dbReference>
<organism evidence="9 10">
    <name type="scientific">Coemansia asiatica</name>
    <dbReference type="NCBI Taxonomy" id="1052880"/>
    <lineage>
        <taxon>Eukaryota</taxon>
        <taxon>Fungi</taxon>
        <taxon>Fungi incertae sedis</taxon>
        <taxon>Zoopagomycota</taxon>
        <taxon>Kickxellomycotina</taxon>
        <taxon>Kickxellomycetes</taxon>
        <taxon>Kickxellales</taxon>
        <taxon>Kickxellaceae</taxon>
        <taxon>Coemansia</taxon>
    </lineage>
</organism>
<dbReference type="InterPro" id="IPR011332">
    <property type="entry name" value="Ribosomal_zn-bd"/>
</dbReference>
<keyword evidence="3 8" id="KW-0812">Transmembrane</keyword>
<accession>A0A9W7XPP0</accession>
<evidence type="ECO:0000256" key="2">
    <source>
        <dbReference type="ARBA" id="ARBA00007596"/>
    </source>
</evidence>
<evidence type="ECO:0000313" key="10">
    <source>
        <dbReference type="Proteomes" id="UP001145021"/>
    </source>
</evidence>